<evidence type="ECO:0000256" key="1">
    <source>
        <dbReference type="ARBA" id="ARBA00023015"/>
    </source>
</evidence>
<keyword evidence="4" id="KW-0812">Transmembrane</keyword>
<dbReference type="SMART" id="SM00421">
    <property type="entry name" value="HTH_LUXR"/>
    <property type="match status" value="1"/>
</dbReference>
<feature type="domain" description="HTH luxR-type" evidence="6">
    <location>
        <begin position="288"/>
        <end position="351"/>
    </location>
</feature>
<feature type="chain" id="PRO_5047415312" evidence="5">
    <location>
        <begin position="19"/>
        <end position="351"/>
    </location>
</feature>
<evidence type="ECO:0000313" key="8">
    <source>
        <dbReference type="Proteomes" id="UP001259492"/>
    </source>
</evidence>
<reference evidence="7 8" key="1">
    <citation type="submission" date="2023-09" db="EMBL/GenBank/DDBJ databases">
        <authorList>
            <person name="Rey-Velasco X."/>
        </authorList>
    </citation>
    <scope>NUCLEOTIDE SEQUENCE [LARGE SCALE GENOMIC DNA]</scope>
    <source>
        <strain evidence="7 8">W332</strain>
    </source>
</reference>
<evidence type="ECO:0000313" key="7">
    <source>
        <dbReference type="EMBL" id="MDT0559086.1"/>
    </source>
</evidence>
<dbReference type="Pfam" id="PF00196">
    <property type="entry name" value="GerE"/>
    <property type="match status" value="1"/>
</dbReference>
<dbReference type="CDD" id="cd06170">
    <property type="entry name" value="LuxR_C_like"/>
    <property type="match status" value="1"/>
</dbReference>
<protein>
    <submittedName>
        <fullName evidence="7">Helix-turn-helix transcriptional regulator</fullName>
    </submittedName>
</protein>
<keyword evidence="2" id="KW-0238">DNA-binding</keyword>
<evidence type="ECO:0000256" key="5">
    <source>
        <dbReference type="SAM" id="SignalP"/>
    </source>
</evidence>
<keyword evidence="5" id="KW-0732">Signal</keyword>
<proteinExistence type="predicted"/>
<dbReference type="PROSITE" id="PS50043">
    <property type="entry name" value="HTH_LUXR_2"/>
    <property type="match status" value="1"/>
</dbReference>
<dbReference type="InterPro" id="IPR016032">
    <property type="entry name" value="Sig_transdc_resp-reg_C-effctor"/>
</dbReference>
<accession>A0ABU2YLQ8</accession>
<keyword evidence="1" id="KW-0805">Transcription regulation</keyword>
<comment type="caution">
    <text evidence="7">The sequence shown here is derived from an EMBL/GenBank/DDBJ whole genome shotgun (WGS) entry which is preliminary data.</text>
</comment>
<evidence type="ECO:0000256" key="4">
    <source>
        <dbReference type="SAM" id="Phobius"/>
    </source>
</evidence>
<keyword evidence="4" id="KW-0472">Membrane</keyword>
<keyword evidence="3" id="KW-0804">Transcription</keyword>
<dbReference type="Proteomes" id="UP001259492">
    <property type="component" value="Unassembled WGS sequence"/>
</dbReference>
<dbReference type="InterPro" id="IPR036388">
    <property type="entry name" value="WH-like_DNA-bd_sf"/>
</dbReference>
<dbReference type="RefSeq" id="WP_311427849.1">
    <property type="nucleotide sequence ID" value="NZ_JAVRIA010000005.1"/>
</dbReference>
<dbReference type="PANTHER" id="PTHR44688">
    <property type="entry name" value="DNA-BINDING TRANSCRIPTIONAL ACTIVATOR DEVR_DOSR"/>
    <property type="match status" value="1"/>
</dbReference>
<feature type="signal peptide" evidence="5">
    <location>
        <begin position="1"/>
        <end position="18"/>
    </location>
</feature>
<gene>
    <name evidence="7" type="ORF">RM697_10525</name>
</gene>
<dbReference type="PANTHER" id="PTHR44688:SF16">
    <property type="entry name" value="DNA-BINDING TRANSCRIPTIONAL ACTIVATOR DEVR_DOSR"/>
    <property type="match status" value="1"/>
</dbReference>
<dbReference type="SUPFAM" id="SSF46894">
    <property type="entry name" value="C-terminal effector domain of the bipartite response regulators"/>
    <property type="match status" value="1"/>
</dbReference>
<keyword evidence="4" id="KW-1133">Transmembrane helix</keyword>
<name>A0ABU2YLQ8_9FLAO</name>
<organism evidence="7 8">
    <name type="scientific">Microcosmobacter mediterraneus</name>
    <dbReference type="NCBI Taxonomy" id="3075607"/>
    <lineage>
        <taxon>Bacteria</taxon>
        <taxon>Pseudomonadati</taxon>
        <taxon>Bacteroidota</taxon>
        <taxon>Flavobacteriia</taxon>
        <taxon>Flavobacteriales</taxon>
        <taxon>Flavobacteriaceae</taxon>
        <taxon>Microcosmobacter</taxon>
    </lineage>
</organism>
<dbReference type="Gene3D" id="1.10.10.10">
    <property type="entry name" value="Winged helix-like DNA-binding domain superfamily/Winged helix DNA-binding domain"/>
    <property type="match status" value="1"/>
</dbReference>
<sequence length="351" mass="41162">MKRVIVVLTLLINSYSFAQYSFTGYVDAERWQNTAYLSIVEDYRKLSGVYSEQIIAKAKADSTGFFKFEGSALEPEQRIYRIHVDNCPEDDQDSNHFDGHCEDSKEIIFIARNKDTIHFPLTFDKQMFCDVTSNNPKSLTIAKVDSLKEEMRFAYTEIRSEANRRLNDKTWFKKLQDFGKELNEPLAELYIYSFLSDRSSDLHDYYLEDLESNRYYIGLQDRLASYYANTKYSKQYDSELASDQFSITNNDRSNDFEWNYILFALLALSILGNILFFISKKRKQSQETSHLKAKLTKQEQNILNCVLENKTNKEIAETMFVSLSTVKTHTNNIYRKLNVQSRDEVKDLFNK</sequence>
<dbReference type="EMBL" id="JAVRIA010000005">
    <property type="protein sequence ID" value="MDT0559086.1"/>
    <property type="molecule type" value="Genomic_DNA"/>
</dbReference>
<dbReference type="PRINTS" id="PR00038">
    <property type="entry name" value="HTHLUXR"/>
</dbReference>
<dbReference type="InterPro" id="IPR000792">
    <property type="entry name" value="Tscrpt_reg_LuxR_C"/>
</dbReference>
<keyword evidence="8" id="KW-1185">Reference proteome</keyword>
<evidence type="ECO:0000256" key="3">
    <source>
        <dbReference type="ARBA" id="ARBA00023163"/>
    </source>
</evidence>
<feature type="transmembrane region" description="Helical" evidence="4">
    <location>
        <begin position="258"/>
        <end position="278"/>
    </location>
</feature>
<evidence type="ECO:0000259" key="6">
    <source>
        <dbReference type="PROSITE" id="PS50043"/>
    </source>
</evidence>
<evidence type="ECO:0000256" key="2">
    <source>
        <dbReference type="ARBA" id="ARBA00023125"/>
    </source>
</evidence>